<sequence length="348" mass="37974">MNINHVIHSGGFYGAERMLLDHCLQVPGRHRVIFLDGPGELLRRFSEAGVTAVPCAGLKSLYTELRRHPGLLNAHNFRAQLFSWLCARRLAMPLVWTQHGFTPRSLKQQFYTWLALRMGRSRTVTRVACVSRGVAELHLSAGVCAGKLRVIPNGLPPRASLPRAVTTPLVGYVGRLSHEKGPDQFLDALLPVLVRRPEAQAVLIGDGPLEDSLAARIQAAGLGRRIHLAGYQTDIAAWLARLSVLVISSRTEGTPMVLLEAMAAGTPVAAFAVGGIPDVVENGEHALLAPPGQSALLGDCVLRLLEDKSLADRLARAARLRQASEYALPQLAVRWQELYRQAQEERAC</sequence>
<dbReference type="Gene3D" id="3.40.50.2000">
    <property type="entry name" value="Glycogen Phosphorylase B"/>
    <property type="match status" value="2"/>
</dbReference>
<evidence type="ECO:0000313" key="6">
    <source>
        <dbReference type="Proteomes" id="UP000242815"/>
    </source>
</evidence>
<dbReference type="SUPFAM" id="SSF53756">
    <property type="entry name" value="UDP-Glycosyltransferase/glycogen phosphorylase"/>
    <property type="match status" value="1"/>
</dbReference>
<dbReference type="GO" id="GO:0016757">
    <property type="term" value="F:glycosyltransferase activity"/>
    <property type="evidence" value="ECO:0007669"/>
    <property type="project" value="UniProtKB-KW"/>
</dbReference>
<keyword evidence="1" id="KW-0328">Glycosyltransferase</keyword>
<dbReference type="InterPro" id="IPR001296">
    <property type="entry name" value="Glyco_trans_1"/>
</dbReference>
<evidence type="ECO:0000256" key="2">
    <source>
        <dbReference type="ARBA" id="ARBA00022679"/>
    </source>
</evidence>
<evidence type="ECO:0000259" key="3">
    <source>
        <dbReference type="Pfam" id="PF00534"/>
    </source>
</evidence>
<name>A0A1I6B477_9GAMM</name>
<evidence type="ECO:0000313" key="5">
    <source>
        <dbReference type="EMBL" id="SFQ75750.1"/>
    </source>
</evidence>
<dbReference type="InterPro" id="IPR028098">
    <property type="entry name" value="Glyco_trans_4-like_N"/>
</dbReference>
<reference evidence="5 6" key="1">
    <citation type="submission" date="2016-10" db="EMBL/GenBank/DDBJ databases">
        <authorList>
            <person name="de Groot N.N."/>
        </authorList>
    </citation>
    <scope>NUCLEOTIDE SEQUENCE [LARGE SCALE GENOMIC DNA]</scope>
    <source>
        <strain evidence="5 6">JCM 18415</strain>
    </source>
</reference>
<dbReference type="EMBL" id="FOYD01000003">
    <property type="protein sequence ID" value="SFQ75750.1"/>
    <property type="molecule type" value="Genomic_DNA"/>
</dbReference>
<organism evidence="5 6">
    <name type="scientific">Halopseudomonas formosensis</name>
    <dbReference type="NCBI Taxonomy" id="1002526"/>
    <lineage>
        <taxon>Bacteria</taxon>
        <taxon>Pseudomonadati</taxon>
        <taxon>Pseudomonadota</taxon>
        <taxon>Gammaproteobacteria</taxon>
        <taxon>Pseudomonadales</taxon>
        <taxon>Pseudomonadaceae</taxon>
        <taxon>Halopseudomonas</taxon>
    </lineage>
</organism>
<feature type="domain" description="Glycosyltransferase subfamily 4-like N-terminal" evidence="4">
    <location>
        <begin position="59"/>
        <end position="155"/>
    </location>
</feature>
<dbReference type="PANTHER" id="PTHR12526:SF510">
    <property type="entry name" value="D-INOSITOL 3-PHOSPHATE GLYCOSYLTRANSFERASE"/>
    <property type="match status" value="1"/>
</dbReference>
<dbReference type="Pfam" id="PF00534">
    <property type="entry name" value="Glycos_transf_1"/>
    <property type="match status" value="1"/>
</dbReference>
<feature type="domain" description="Glycosyl transferase family 1" evidence="3">
    <location>
        <begin position="160"/>
        <end position="320"/>
    </location>
</feature>
<dbReference type="GO" id="GO:1901135">
    <property type="term" value="P:carbohydrate derivative metabolic process"/>
    <property type="evidence" value="ECO:0007669"/>
    <property type="project" value="UniProtKB-ARBA"/>
</dbReference>
<keyword evidence="2 5" id="KW-0808">Transferase</keyword>
<dbReference type="Proteomes" id="UP000242815">
    <property type="component" value="Unassembled WGS sequence"/>
</dbReference>
<evidence type="ECO:0000259" key="4">
    <source>
        <dbReference type="Pfam" id="PF13439"/>
    </source>
</evidence>
<accession>A0A1I6B477</accession>
<gene>
    <name evidence="5" type="ORF">SAMN05216578_103116</name>
</gene>
<proteinExistence type="predicted"/>
<dbReference type="AlphaFoldDB" id="A0A1I6B477"/>
<dbReference type="Pfam" id="PF13439">
    <property type="entry name" value="Glyco_transf_4"/>
    <property type="match status" value="1"/>
</dbReference>
<dbReference type="PANTHER" id="PTHR12526">
    <property type="entry name" value="GLYCOSYLTRANSFERASE"/>
    <property type="match status" value="1"/>
</dbReference>
<evidence type="ECO:0000256" key="1">
    <source>
        <dbReference type="ARBA" id="ARBA00022676"/>
    </source>
</evidence>
<dbReference type="STRING" id="1002526.SAMN05216578_103116"/>
<protein>
    <submittedName>
        <fullName evidence="5">Glycosyltransferase involved in cell wall bisynthesis</fullName>
    </submittedName>
</protein>